<dbReference type="PANTHER" id="PTHR23132:SF23">
    <property type="entry name" value="D-ALANINE--D-ALANINE LIGASE B"/>
    <property type="match status" value="1"/>
</dbReference>
<dbReference type="SUPFAM" id="SSF56059">
    <property type="entry name" value="Glutathione synthetase ATP-binding domain-like"/>
    <property type="match status" value="1"/>
</dbReference>
<dbReference type="Gene3D" id="3.30.470.20">
    <property type="entry name" value="ATP-grasp fold, B domain"/>
    <property type="match status" value="1"/>
</dbReference>
<dbReference type="InterPro" id="IPR011761">
    <property type="entry name" value="ATP-grasp"/>
</dbReference>
<dbReference type="GO" id="GO:0008716">
    <property type="term" value="F:D-alanine-D-alanine ligase activity"/>
    <property type="evidence" value="ECO:0007669"/>
    <property type="project" value="InterPro"/>
</dbReference>
<evidence type="ECO:0000259" key="4">
    <source>
        <dbReference type="PROSITE" id="PS50975"/>
    </source>
</evidence>
<sequence length="334" mass="37106">MFDVTVLLGDPRLHYGYNLSNRFEQQDHDAVRIMQDALETLEGYRFRFLDDHDDLWRTLTEGPPSLVLNFCNTGYRNNPARQHHISALLEMLELPYAGAGPESIVLCHHKFLVYALAEDLGIPVPRQVLARTGDPAACERASYPAFIKPNGGDGSSGVDSGSVVNDVAEAKRRLVDLDAIEPGQEVLIQEYLPGPEYTVGVIGNPATGYTVLPPLEIDFSALDDDLPPIMTYGSKVDADSPYWRKVAFMPARSEDVCRKMTGYAGLLFERVGCRDYARMDFRTGSDGKVRLMDLNAHPMWGEGGMLPTMAGYRGQSYPRFLESILTAARARLNL</sequence>
<evidence type="ECO:0000256" key="2">
    <source>
        <dbReference type="ARBA" id="ARBA00022598"/>
    </source>
</evidence>
<keyword evidence="3" id="KW-0067">ATP-binding</keyword>
<dbReference type="Gene3D" id="3.30.1490.20">
    <property type="entry name" value="ATP-grasp fold, A domain"/>
    <property type="match status" value="1"/>
</dbReference>
<dbReference type="InterPro" id="IPR011095">
    <property type="entry name" value="Dala_Dala_lig_C"/>
</dbReference>
<keyword evidence="6" id="KW-1185">Reference proteome</keyword>
<name>A0A4Q8CYB1_9GAMM</name>
<dbReference type="PANTHER" id="PTHR23132">
    <property type="entry name" value="D-ALANINE--D-ALANINE LIGASE"/>
    <property type="match status" value="1"/>
</dbReference>
<dbReference type="GO" id="GO:0046872">
    <property type="term" value="F:metal ion binding"/>
    <property type="evidence" value="ECO:0007669"/>
    <property type="project" value="InterPro"/>
</dbReference>
<keyword evidence="3" id="KW-0547">Nucleotide-binding</keyword>
<comment type="similarity">
    <text evidence="1">Belongs to the D-alanine--D-alanine ligase family.</text>
</comment>
<evidence type="ECO:0000256" key="1">
    <source>
        <dbReference type="ARBA" id="ARBA00010871"/>
    </source>
</evidence>
<gene>
    <name evidence="5" type="ORF">EV698_0099</name>
</gene>
<evidence type="ECO:0000256" key="3">
    <source>
        <dbReference type="PROSITE-ProRule" id="PRU00409"/>
    </source>
</evidence>
<dbReference type="AlphaFoldDB" id="A0A4Q8CYB1"/>
<evidence type="ECO:0000313" key="6">
    <source>
        <dbReference type="Proteomes" id="UP000292298"/>
    </source>
</evidence>
<reference evidence="5 6" key="1">
    <citation type="submission" date="2019-02" db="EMBL/GenBank/DDBJ databases">
        <title>Genomic Encyclopedia of Type Strains, Phase IV (KMG-IV): sequencing the most valuable type-strain genomes for metagenomic binning, comparative biology and taxonomic classification.</title>
        <authorList>
            <person name="Goeker M."/>
        </authorList>
    </citation>
    <scope>NUCLEOTIDE SEQUENCE [LARGE SCALE GENOMIC DNA]</scope>
    <source>
        <strain evidence="5 6">DSM 21056</strain>
    </source>
</reference>
<evidence type="ECO:0000313" key="5">
    <source>
        <dbReference type="EMBL" id="RZU97867.1"/>
    </source>
</evidence>
<comment type="caution">
    <text evidence="5">The sequence shown here is derived from an EMBL/GenBank/DDBJ whole genome shotgun (WGS) entry which is preliminary data.</text>
</comment>
<protein>
    <submittedName>
        <fullName evidence="5">D-alanine-D-alanine ligase</fullName>
    </submittedName>
</protein>
<dbReference type="Proteomes" id="UP000292298">
    <property type="component" value="Unassembled WGS sequence"/>
</dbReference>
<dbReference type="EMBL" id="SHLI01000001">
    <property type="protein sequence ID" value="RZU97867.1"/>
    <property type="molecule type" value="Genomic_DNA"/>
</dbReference>
<accession>A0A4Q8CYB1</accession>
<dbReference type="Pfam" id="PF07478">
    <property type="entry name" value="Dala_Dala_lig_C"/>
    <property type="match status" value="1"/>
</dbReference>
<organism evidence="5 6">
    <name type="scientific">Spiribacter vilamensis</name>
    <dbReference type="NCBI Taxonomy" id="531306"/>
    <lineage>
        <taxon>Bacteria</taxon>
        <taxon>Pseudomonadati</taxon>
        <taxon>Pseudomonadota</taxon>
        <taxon>Gammaproteobacteria</taxon>
        <taxon>Chromatiales</taxon>
        <taxon>Ectothiorhodospiraceae</taxon>
        <taxon>Spiribacter</taxon>
    </lineage>
</organism>
<dbReference type="InterPro" id="IPR013815">
    <property type="entry name" value="ATP_grasp_subdomain_1"/>
</dbReference>
<feature type="domain" description="ATP-grasp" evidence="4">
    <location>
        <begin position="114"/>
        <end position="326"/>
    </location>
</feature>
<dbReference type="RefSeq" id="WP_130502228.1">
    <property type="nucleotide sequence ID" value="NZ_SHLI01000001.1"/>
</dbReference>
<dbReference type="PROSITE" id="PS50975">
    <property type="entry name" value="ATP_GRASP"/>
    <property type="match status" value="1"/>
</dbReference>
<dbReference type="GO" id="GO:0005524">
    <property type="term" value="F:ATP binding"/>
    <property type="evidence" value="ECO:0007669"/>
    <property type="project" value="UniProtKB-UniRule"/>
</dbReference>
<keyword evidence="2 5" id="KW-0436">Ligase</keyword>
<dbReference type="OrthoDB" id="9800957at2"/>
<proteinExistence type="inferred from homology"/>